<dbReference type="Pfam" id="PF16344">
    <property type="entry name" value="FecR_C"/>
    <property type="match status" value="1"/>
</dbReference>
<keyword evidence="4" id="KW-1185">Reference proteome</keyword>
<reference evidence="3 4" key="1">
    <citation type="submission" date="2019-01" db="EMBL/GenBank/DDBJ databases">
        <authorList>
            <person name="Chen W.-M."/>
        </authorList>
    </citation>
    <scope>NUCLEOTIDE SEQUENCE [LARGE SCALE GENOMIC DNA]</scope>
    <source>
        <strain evidence="3 4">BBQ-12</strain>
    </source>
</reference>
<comment type="caution">
    <text evidence="3">The sequence shown here is derived from an EMBL/GenBank/DDBJ whole genome shotgun (WGS) entry which is preliminary data.</text>
</comment>
<feature type="domain" description="FecR protein" evidence="1">
    <location>
        <begin position="182"/>
        <end position="277"/>
    </location>
</feature>
<sequence length="390" mass="44283">MIDIFQIAKLKIKKSLKILSVSDKIQLDQFYNDYPFSKKLKIKKLIDKFEGYSAINKDKAWKSIETKIKEQKDKPVFVLFKKPWYKYAAAAILVGVLMMTYFFKESVFQDPVEITSPIVNANTVIVPGTDKATLTLEDGSVVTLEKGNSITTKNANSNGENIVYKDGKSKTDEIGFNYLTIPRGGQFHLVLADGTKVWLNSETQLKFPVSFVDGVVRKVELVYGEAYFEVSPSTSHKGSKFKVLNKSQEIEVLGTEFNVKAYKDEANIYTTLVQGKVSIKTELTKKILKPSEQSNLNLNTNGIQVSVVDVYSEISWKDGIFSFKGKPLKDIMKVISRWYDVEVIFENKNLESIKFKGTLEKNQSIDEILSIMKSYSINNYEIKNKTIILK</sequence>
<dbReference type="Gene3D" id="3.55.50.30">
    <property type="match status" value="1"/>
</dbReference>
<evidence type="ECO:0000313" key="3">
    <source>
        <dbReference type="EMBL" id="RVT79631.1"/>
    </source>
</evidence>
<protein>
    <submittedName>
        <fullName evidence="3">FecR family protein</fullName>
    </submittedName>
</protein>
<dbReference type="InterPro" id="IPR032508">
    <property type="entry name" value="FecR_C"/>
</dbReference>
<dbReference type="InterPro" id="IPR006860">
    <property type="entry name" value="FecR"/>
</dbReference>
<dbReference type="AlphaFoldDB" id="A0A3S2XLW5"/>
<accession>A0A3S2XLW5</accession>
<name>A0A3S2XLW5_9FLAO</name>
<organism evidence="3 4">
    <name type="scientific">Flavobacterium sufflavum</name>
    <dbReference type="NCBI Taxonomy" id="1921138"/>
    <lineage>
        <taxon>Bacteria</taxon>
        <taxon>Pseudomonadati</taxon>
        <taxon>Bacteroidota</taxon>
        <taxon>Flavobacteriia</taxon>
        <taxon>Flavobacteriales</taxon>
        <taxon>Flavobacteriaceae</taxon>
        <taxon>Flavobacterium</taxon>
    </lineage>
</organism>
<evidence type="ECO:0000259" key="2">
    <source>
        <dbReference type="Pfam" id="PF16344"/>
    </source>
</evidence>
<dbReference type="OrthoDB" id="649666at2"/>
<dbReference type="Pfam" id="PF04773">
    <property type="entry name" value="FecR"/>
    <property type="match status" value="1"/>
</dbReference>
<proteinExistence type="predicted"/>
<dbReference type="EMBL" id="SACJ01000001">
    <property type="protein sequence ID" value="RVT79631.1"/>
    <property type="molecule type" value="Genomic_DNA"/>
</dbReference>
<dbReference type="GO" id="GO:0016989">
    <property type="term" value="F:sigma factor antagonist activity"/>
    <property type="evidence" value="ECO:0007669"/>
    <property type="project" value="TreeGrafter"/>
</dbReference>
<feature type="domain" description="Protein FecR C-terminal" evidence="2">
    <location>
        <begin position="321"/>
        <end position="389"/>
    </location>
</feature>
<dbReference type="Gene3D" id="2.60.120.1440">
    <property type="match status" value="1"/>
</dbReference>
<gene>
    <name evidence="3" type="ORF">EOD40_00530</name>
</gene>
<evidence type="ECO:0000313" key="4">
    <source>
        <dbReference type="Proteomes" id="UP000285211"/>
    </source>
</evidence>
<dbReference type="InterPro" id="IPR012373">
    <property type="entry name" value="Ferrdict_sens_TM"/>
</dbReference>
<evidence type="ECO:0000259" key="1">
    <source>
        <dbReference type="Pfam" id="PF04773"/>
    </source>
</evidence>
<dbReference type="PANTHER" id="PTHR30273">
    <property type="entry name" value="PERIPLASMIC SIGNAL SENSOR AND SIGMA FACTOR ACTIVATOR FECR-RELATED"/>
    <property type="match status" value="1"/>
</dbReference>
<dbReference type="Proteomes" id="UP000285211">
    <property type="component" value="Unassembled WGS sequence"/>
</dbReference>
<dbReference type="PANTHER" id="PTHR30273:SF2">
    <property type="entry name" value="PROTEIN FECR"/>
    <property type="match status" value="1"/>
</dbReference>